<keyword evidence="9" id="KW-0229">DNA integration</keyword>
<dbReference type="GO" id="GO:0003723">
    <property type="term" value="F:RNA binding"/>
    <property type="evidence" value="ECO:0007669"/>
    <property type="project" value="UniProtKB-KW"/>
</dbReference>
<dbReference type="Proteomes" id="UP000765509">
    <property type="component" value="Unassembled WGS sequence"/>
</dbReference>
<keyword evidence="11" id="KW-0239">DNA-directed DNA polymerase</keyword>
<evidence type="ECO:0000256" key="1">
    <source>
        <dbReference type="ARBA" id="ARBA00022578"/>
    </source>
</evidence>
<keyword evidence="7" id="KW-0460">Magnesium</keyword>
<evidence type="ECO:0000256" key="9">
    <source>
        <dbReference type="ARBA" id="ARBA00022908"/>
    </source>
</evidence>
<keyword evidence="2" id="KW-0548">Nucleotidyltransferase</keyword>
<dbReference type="Pfam" id="PF25597">
    <property type="entry name" value="SH3_retrovirus"/>
    <property type="match status" value="1"/>
</dbReference>
<reference evidence="18" key="1">
    <citation type="submission" date="2021-03" db="EMBL/GenBank/DDBJ databases">
        <title>Draft genome sequence of rust myrtle Austropuccinia psidii MF-1, a brazilian biotype.</title>
        <authorList>
            <person name="Quecine M.C."/>
            <person name="Pachon D.M.R."/>
            <person name="Bonatelli M.L."/>
            <person name="Correr F.H."/>
            <person name="Franceschini L.M."/>
            <person name="Leite T.F."/>
            <person name="Margarido G.R.A."/>
            <person name="Almeida C.A."/>
            <person name="Ferrarezi J.A."/>
            <person name="Labate C.A."/>
        </authorList>
    </citation>
    <scope>NUCLEOTIDE SEQUENCE</scope>
    <source>
        <strain evidence="18">MF-1</strain>
    </source>
</reference>
<evidence type="ECO:0000256" key="16">
    <source>
        <dbReference type="SAM" id="MobiDB-lite"/>
    </source>
</evidence>
<keyword evidence="3" id="KW-0540">Nuclease</keyword>
<dbReference type="GO" id="GO:0003887">
    <property type="term" value="F:DNA-directed DNA polymerase activity"/>
    <property type="evidence" value="ECO:0007669"/>
    <property type="project" value="UniProtKB-KW"/>
</dbReference>
<keyword evidence="4" id="KW-0479">Metal-binding</keyword>
<comment type="catalytic activity">
    <reaction evidence="15">
        <text>DNA(n) + a 2'-deoxyribonucleoside 5'-triphosphate = DNA(n+1) + diphosphate</text>
        <dbReference type="Rhea" id="RHEA:22508"/>
        <dbReference type="Rhea" id="RHEA-COMP:17339"/>
        <dbReference type="Rhea" id="RHEA-COMP:17340"/>
        <dbReference type="ChEBI" id="CHEBI:33019"/>
        <dbReference type="ChEBI" id="CHEBI:61560"/>
        <dbReference type="ChEBI" id="CHEBI:173112"/>
        <dbReference type="EC" id="2.7.7.7"/>
    </reaction>
</comment>
<evidence type="ECO:0000256" key="15">
    <source>
        <dbReference type="ARBA" id="ARBA00049244"/>
    </source>
</evidence>
<dbReference type="InterPro" id="IPR036397">
    <property type="entry name" value="RNaseH_sf"/>
</dbReference>
<keyword evidence="5" id="KW-0255">Endonuclease</keyword>
<dbReference type="GO" id="GO:0003964">
    <property type="term" value="F:RNA-directed DNA polymerase activity"/>
    <property type="evidence" value="ECO:0007669"/>
    <property type="project" value="UniProtKB-KW"/>
</dbReference>
<dbReference type="AlphaFoldDB" id="A0A9Q3BXF2"/>
<gene>
    <name evidence="18" type="ORF">O181_012788</name>
</gene>
<keyword evidence="13" id="KW-0511">Multifunctional enzyme</keyword>
<dbReference type="InterPro" id="IPR057670">
    <property type="entry name" value="SH3_retrovirus"/>
</dbReference>
<feature type="compositionally biased region" description="Basic and acidic residues" evidence="16">
    <location>
        <begin position="175"/>
        <end position="190"/>
    </location>
</feature>
<organism evidence="18 19">
    <name type="scientific">Austropuccinia psidii MF-1</name>
    <dbReference type="NCBI Taxonomy" id="1389203"/>
    <lineage>
        <taxon>Eukaryota</taxon>
        <taxon>Fungi</taxon>
        <taxon>Dikarya</taxon>
        <taxon>Basidiomycota</taxon>
        <taxon>Pucciniomycotina</taxon>
        <taxon>Pucciniomycetes</taxon>
        <taxon>Pucciniales</taxon>
        <taxon>Sphaerophragmiaceae</taxon>
        <taxon>Austropuccinia</taxon>
    </lineage>
</organism>
<name>A0A9Q3BXF2_9BASI</name>
<evidence type="ECO:0000256" key="12">
    <source>
        <dbReference type="ARBA" id="ARBA00023172"/>
    </source>
</evidence>
<dbReference type="GO" id="GO:0046872">
    <property type="term" value="F:metal ion binding"/>
    <property type="evidence" value="ECO:0007669"/>
    <property type="project" value="UniProtKB-KW"/>
</dbReference>
<dbReference type="Pfam" id="PF07727">
    <property type="entry name" value="RVT_2"/>
    <property type="match status" value="1"/>
</dbReference>
<evidence type="ECO:0000256" key="7">
    <source>
        <dbReference type="ARBA" id="ARBA00022842"/>
    </source>
</evidence>
<evidence type="ECO:0000313" key="19">
    <source>
        <dbReference type="Proteomes" id="UP000765509"/>
    </source>
</evidence>
<keyword evidence="8" id="KW-0694">RNA-binding</keyword>
<evidence type="ECO:0000313" key="18">
    <source>
        <dbReference type="EMBL" id="MBW0473073.1"/>
    </source>
</evidence>
<evidence type="ECO:0000256" key="5">
    <source>
        <dbReference type="ARBA" id="ARBA00022759"/>
    </source>
</evidence>
<dbReference type="Gene3D" id="3.30.420.10">
    <property type="entry name" value="Ribonuclease H-like superfamily/Ribonuclease H"/>
    <property type="match status" value="1"/>
</dbReference>
<evidence type="ECO:0000256" key="4">
    <source>
        <dbReference type="ARBA" id="ARBA00022723"/>
    </source>
</evidence>
<evidence type="ECO:0000256" key="8">
    <source>
        <dbReference type="ARBA" id="ARBA00022884"/>
    </source>
</evidence>
<evidence type="ECO:0000256" key="11">
    <source>
        <dbReference type="ARBA" id="ARBA00022932"/>
    </source>
</evidence>
<evidence type="ECO:0000259" key="17">
    <source>
        <dbReference type="PROSITE" id="PS50994"/>
    </source>
</evidence>
<evidence type="ECO:0000256" key="14">
    <source>
        <dbReference type="ARBA" id="ARBA00048173"/>
    </source>
</evidence>
<evidence type="ECO:0000256" key="13">
    <source>
        <dbReference type="ARBA" id="ARBA00023268"/>
    </source>
</evidence>
<dbReference type="GO" id="GO:0015074">
    <property type="term" value="P:DNA integration"/>
    <property type="evidence" value="ECO:0007669"/>
    <property type="project" value="UniProtKB-KW"/>
</dbReference>
<dbReference type="GO" id="GO:0006310">
    <property type="term" value="P:DNA recombination"/>
    <property type="evidence" value="ECO:0007669"/>
    <property type="project" value="UniProtKB-KW"/>
</dbReference>
<keyword evidence="10" id="KW-0695">RNA-directed DNA polymerase</keyword>
<evidence type="ECO:0000256" key="3">
    <source>
        <dbReference type="ARBA" id="ARBA00022722"/>
    </source>
</evidence>
<comment type="catalytic activity">
    <reaction evidence="14">
        <text>DNA(n) + a 2'-deoxyribonucleoside 5'-triphosphate = DNA(n+1) + diphosphate</text>
        <dbReference type="Rhea" id="RHEA:22508"/>
        <dbReference type="Rhea" id="RHEA-COMP:17339"/>
        <dbReference type="Rhea" id="RHEA-COMP:17340"/>
        <dbReference type="ChEBI" id="CHEBI:33019"/>
        <dbReference type="ChEBI" id="CHEBI:61560"/>
        <dbReference type="ChEBI" id="CHEBI:173112"/>
        <dbReference type="EC" id="2.7.7.49"/>
    </reaction>
</comment>
<dbReference type="PROSITE" id="PS50994">
    <property type="entry name" value="INTEGRASE"/>
    <property type="match status" value="1"/>
</dbReference>
<feature type="region of interest" description="Disordered" evidence="16">
    <location>
        <begin position="156"/>
        <end position="202"/>
    </location>
</feature>
<keyword evidence="6" id="KW-0378">Hydrolase</keyword>
<proteinExistence type="predicted"/>
<evidence type="ECO:0000256" key="2">
    <source>
        <dbReference type="ARBA" id="ARBA00022695"/>
    </source>
</evidence>
<dbReference type="EMBL" id="AVOT02003292">
    <property type="protein sequence ID" value="MBW0473073.1"/>
    <property type="molecule type" value="Genomic_DNA"/>
</dbReference>
<dbReference type="PANTHER" id="PTHR42648">
    <property type="entry name" value="TRANSPOSASE, PUTATIVE-RELATED"/>
    <property type="match status" value="1"/>
</dbReference>
<dbReference type="GO" id="GO:0004519">
    <property type="term" value="F:endonuclease activity"/>
    <property type="evidence" value="ECO:0007669"/>
    <property type="project" value="UniProtKB-KW"/>
</dbReference>
<dbReference type="InterPro" id="IPR012337">
    <property type="entry name" value="RNaseH-like_sf"/>
</dbReference>
<dbReference type="InterPro" id="IPR001584">
    <property type="entry name" value="Integrase_cat-core"/>
</dbReference>
<keyword evidence="19" id="KW-1185">Reference proteome</keyword>
<dbReference type="GO" id="GO:0005634">
    <property type="term" value="C:nucleus"/>
    <property type="evidence" value="ECO:0007669"/>
    <property type="project" value="UniProtKB-ARBA"/>
</dbReference>
<dbReference type="InterPro" id="IPR039537">
    <property type="entry name" value="Retrotran_Ty1/copia-like"/>
</dbReference>
<sequence>MQNNCSIKKLILDRGSEFLNYWFNHLASSCGFTHTSSPPYTPQQNGFAESANRTLLNKAKCLVNGSDLPKRFWAEAVNTATLLLIALIQRNLHEWKLGESGCRGIFLGDENDMSSYRVMRLSNGKIVISKHVLFDKSVYPNSPAHMSSASPLVLPLVGSEEGSDHNKSCSGEPCDDLRSQEAVDEARQPEDYPSSLDQEEEGVDEIPTCMPTDAATEPRAIFQSRLRVIGPRHPMLISSNIDHSNILPYFRRAAALLSSGEVDPGTFKMAVNSASKDVWLAAISKELKLMDDVKVWDVIEPSPTFKLFETTWVFKVKKDHLGKVMEHKARLCVQGFTQTAGVEFEKTYSLTGQLNSLCTLIAFAARNRLLFHQINIKSAFLNAPLTECVYLSIPQGLSQDQRKFGSRLNKAIHGLKQEPLAWYKRLRGWLVKVNFLPCVLDPCVFYWWGESPVWIYIHVEHIAIFGKDVESFKAEISREFEIKNIGKANLMLGVKVTQNEDFIALNQKHFTDSLLKLYGMSDCCPVATPLVPNHHLFSASEEELSLFNSLGISYRSAIGSINYLSTATRPDLSYAVGSLLQFLELPGINHWKAFLHVLQYLK</sequence>
<dbReference type="GO" id="GO:0032196">
    <property type="term" value="P:transposition"/>
    <property type="evidence" value="ECO:0007669"/>
    <property type="project" value="UniProtKB-KW"/>
</dbReference>
<comment type="caution">
    <text evidence="18">The sequence shown here is derived from an EMBL/GenBank/DDBJ whole genome shotgun (WGS) entry which is preliminary data.</text>
</comment>
<dbReference type="GO" id="GO:0016787">
    <property type="term" value="F:hydrolase activity"/>
    <property type="evidence" value="ECO:0007669"/>
    <property type="project" value="UniProtKB-KW"/>
</dbReference>
<keyword evidence="1" id="KW-0815">Transposition</keyword>
<dbReference type="InterPro" id="IPR013103">
    <property type="entry name" value="RVT_2"/>
</dbReference>
<dbReference type="SUPFAM" id="SSF53098">
    <property type="entry name" value="Ribonuclease H-like"/>
    <property type="match status" value="1"/>
</dbReference>
<evidence type="ECO:0000256" key="10">
    <source>
        <dbReference type="ARBA" id="ARBA00022918"/>
    </source>
</evidence>
<protein>
    <recommendedName>
        <fullName evidence="17">Integrase catalytic domain-containing protein</fullName>
    </recommendedName>
</protein>
<keyword evidence="11" id="KW-0808">Transferase</keyword>
<accession>A0A9Q3BXF2</accession>
<keyword evidence="12" id="KW-0233">DNA recombination</keyword>
<feature type="domain" description="Integrase catalytic" evidence="17">
    <location>
        <begin position="1"/>
        <end position="84"/>
    </location>
</feature>
<dbReference type="PANTHER" id="PTHR42648:SF11">
    <property type="entry name" value="TRANSPOSON TY4-P GAG-POL POLYPROTEIN"/>
    <property type="match status" value="1"/>
</dbReference>
<evidence type="ECO:0000256" key="6">
    <source>
        <dbReference type="ARBA" id="ARBA00022801"/>
    </source>
</evidence>